<accession>A0A0G0RJ65</accession>
<dbReference type="AlphaFoldDB" id="A0A0G0RJ65"/>
<reference evidence="1 2" key="1">
    <citation type="journal article" date="2015" name="Nature">
        <title>rRNA introns, odd ribosomes, and small enigmatic genomes across a large radiation of phyla.</title>
        <authorList>
            <person name="Brown C.T."/>
            <person name="Hug L.A."/>
            <person name="Thomas B.C."/>
            <person name="Sharon I."/>
            <person name="Castelle C.J."/>
            <person name="Singh A."/>
            <person name="Wilkins M.J."/>
            <person name="Williams K.H."/>
            <person name="Banfield J.F."/>
        </authorList>
    </citation>
    <scope>NUCLEOTIDE SEQUENCE [LARGE SCALE GENOMIC DNA]</scope>
</reference>
<organism evidence="1 2">
    <name type="scientific">Candidatus Curtissbacteria bacterium GW2011_GWA1_40_16</name>
    <dbReference type="NCBI Taxonomy" id="1618405"/>
    <lineage>
        <taxon>Bacteria</taxon>
        <taxon>Candidatus Curtissiibacteriota</taxon>
    </lineage>
</organism>
<comment type="caution">
    <text evidence="1">The sequence shown here is derived from an EMBL/GenBank/DDBJ whole genome shotgun (WGS) entry which is preliminary data.</text>
</comment>
<evidence type="ECO:0000313" key="2">
    <source>
        <dbReference type="Proteomes" id="UP000034531"/>
    </source>
</evidence>
<dbReference type="Proteomes" id="UP000034531">
    <property type="component" value="Unassembled WGS sequence"/>
</dbReference>
<proteinExistence type="predicted"/>
<protein>
    <submittedName>
        <fullName evidence="1">Uncharacterized protein</fullName>
    </submittedName>
</protein>
<sequence>MTADEYINKINQVADFNEIIKIRTEFKEKFPEEFEKYMIEIPTQKQRPPLCYGCEHFVKGGDCELNLWPIGNKFLDVINYTCPSFEKK</sequence>
<gene>
    <name evidence="1" type="ORF">UT84_C0017G0009</name>
</gene>
<name>A0A0G0RJ65_9BACT</name>
<dbReference type="EMBL" id="LBYI01000017">
    <property type="protein sequence ID" value="KKR49921.1"/>
    <property type="molecule type" value="Genomic_DNA"/>
</dbReference>
<evidence type="ECO:0000313" key="1">
    <source>
        <dbReference type="EMBL" id="KKR49921.1"/>
    </source>
</evidence>